<evidence type="ECO:0000313" key="5">
    <source>
        <dbReference type="Proteomes" id="UP000679352"/>
    </source>
</evidence>
<proteinExistence type="inferred from homology"/>
<organism evidence="4 5">
    <name type="scientific">Gemmobacter fulvus</name>
    <dbReference type="NCBI Taxonomy" id="2840474"/>
    <lineage>
        <taxon>Bacteria</taxon>
        <taxon>Pseudomonadati</taxon>
        <taxon>Pseudomonadota</taxon>
        <taxon>Alphaproteobacteria</taxon>
        <taxon>Rhodobacterales</taxon>
        <taxon>Paracoccaceae</taxon>
        <taxon>Gemmobacter</taxon>
    </lineage>
</organism>
<keyword evidence="3" id="KW-0963">Cytoplasm</keyword>
<comment type="similarity">
    <text evidence="3">Belongs to the UreF family.</text>
</comment>
<dbReference type="InterPro" id="IPR038277">
    <property type="entry name" value="UreF_sf"/>
</dbReference>
<dbReference type="GO" id="GO:0005737">
    <property type="term" value="C:cytoplasm"/>
    <property type="evidence" value="ECO:0007669"/>
    <property type="project" value="UniProtKB-SubCell"/>
</dbReference>
<dbReference type="InterPro" id="IPR002639">
    <property type="entry name" value="UreF"/>
</dbReference>
<accession>A0A975P9M8</accession>
<evidence type="ECO:0000256" key="3">
    <source>
        <dbReference type="HAMAP-Rule" id="MF_01385"/>
    </source>
</evidence>
<dbReference type="HAMAP" id="MF_01385">
    <property type="entry name" value="UreF"/>
    <property type="match status" value="1"/>
</dbReference>
<dbReference type="Pfam" id="PF01730">
    <property type="entry name" value="UreF"/>
    <property type="match status" value="1"/>
</dbReference>
<name>A0A975P9M8_9RHOB</name>
<comment type="subunit">
    <text evidence="3">UreD, UreF and UreG form a complex that acts as a GTP-hydrolysis-dependent molecular chaperone, activating the urease apoprotein by helping to assemble the nickel containing metallocenter of UreC. The UreE protein probably delivers the nickel.</text>
</comment>
<protein>
    <recommendedName>
        <fullName evidence="3">Urease accessory protein UreF</fullName>
    </recommendedName>
</protein>
<dbReference type="KEGG" id="gfu:KM031_09035"/>
<sequence>MTMVTGTSISMDEDRLLLWQWLSPAFPIGVFAYSQGMEEPMATGTIRTAAEVEAWVTALLHHGSPRMDAVFCAQAHAGTDPELLSDLLLAYVSCAERETELMEQGRAFTALMTSISGETVPIRPYPVAIGVATRRLQVSRHEVLQLFLHGAAAQMISAATRFLPLGQSVAQAMLSRLAPQIIRLADAAAKTDLDGIATFTPGADMAAMRHETLDVRIFRT</sequence>
<comment type="subcellular location">
    <subcellularLocation>
        <location evidence="3">Cytoplasm</location>
    </subcellularLocation>
</comment>
<dbReference type="AlphaFoldDB" id="A0A975P9M8"/>
<evidence type="ECO:0000313" key="4">
    <source>
        <dbReference type="EMBL" id="QWK91977.1"/>
    </source>
</evidence>
<keyword evidence="5" id="KW-1185">Reference proteome</keyword>
<comment type="function">
    <text evidence="3">Required for maturation of urease via the functional incorporation of the urease nickel metallocenter.</text>
</comment>
<evidence type="ECO:0000256" key="2">
    <source>
        <dbReference type="ARBA" id="ARBA00023186"/>
    </source>
</evidence>
<gene>
    <name evidence="3" type="primary">ureF</name>
    <name evidence="4" type="ORF">KM031_09035</name>
</gene>
<dbReference type="PIRSF" id="PIRSF009467">
    <property type="entry name" value="Ureas_acces_UreF"/>
    <property type="match status" value="1"/>
</dbReference>
<keyword evidence="2 3" id="KW-0143">Chaperone</keyword>
<dbReference type="PANTHER" id="PTHR33620:SF1">
    <property type="entry name" value="UREASE ACCESSORY PROTEIN F"/>
    <property type="match status" value="1"/>
</dbReference>
<dbReference type="PANTHER" id="PTHR33620">
    <property type="entry name" value="UREASE ACCESSORY PROTEIN F"/>
    <property type="match status" value="1"/>
</dbReference>
<dbReference type="Proteomes" id="UP000679352">
    <property type="component" value="Chromosome"/>
</dbReference>
<evidence type="ECO:0000256" key="1">
    <source>
        <dbReference type="ARBA" id="ARBA00022988"/>
    </source>
</evidence>
<keyword evidence="1 3" id="KW-0996">Nickel insertion</keyword>
<dbReference type="EMBL" id="CP076361">
    <property type="protein sequence ID" value="QWK91977.1"/>
    <property type="molecule type" value="Genomic_DNA"/>
</dbReference>
<reference evidence="4" key="1">
    <citation type="submission" date="2021-06" db="EMBL/GenBank/DDBJ databases">
        <title>Direct submission.</title>
        <authorList>
            <person name="Lee C.-S."/>
            <person name="Jin L."/>
        </authorList>
    </citation>
    <scope>NUCLEOTIDE SEQUENCE</scope>
    <source>
        <strain evidence="4">Con5</strain>
    </source>
</reference>
<dbReference type="GO" id="GO:0016151">
    <property type="term" value="F:nickel cation binding"/>
    <property type="evidence" value="ECO:0007669"/>
    <property type="project" value="UniProtKB-UniRule"/>
</dbReference>
<dbReference type="Gene3D" id="1.10.4190.10">
    <property type="entry name" value="Urease accessory protein UreF"/>
    <property type="match status" value="1"/>
</dbReference>